<dbReference type="SMART" id="SM00471">
    <property type="entry name" value="HDc"/>
    <property type="match status" value="1"/>
</dbReference>
<gene>
    <name evidence="2" type="ORF">ACFPM1_00750</name>
</gene>
<proteinExistence type="predicted"/>
<name>A0ABD5QXF4_9EURY</name>
<dbReference type="InterPro" id="IPR006674">
    <property type="entry name" value="HD_domain"/>
</dbReference>
<dbReference type="RefSeq" id="WP_256412021.1">
    <property type="nucleotide sequence ID" value="NZ_JANHDM010000007.1"/>
</dbReference>
<dbReference type="InterPro" id="IPR003607">
    <property type="entry name" value="HD/PDEase_dom"/>
</dbReference>
<dbReference type="PANTHER" id="PTHR33594">
    <property type="entry name" value="SUPERFAMILY HYDROLASE, PUTATIVE (AFU_ORTHOLOGUE AFUA_1G03035)-RELATED"/>
    <property type="match status" value="1"/>
</dbReference>
<dbReference type="Gene3D" id="1.10.3210.50">
    <property type="match status" value="1"/>
</dbReference>
<dbReference type="Proteomes" id="UP001596118">
    <property type="component" value="Unassembled WGS sequence"/>
</dbReference>
<sequence length="221" mass="24593">MPANLAPLSRELSRPYYEDAFPAHDIYHAKRVRDVALRLATQHPDSVNRDVLAAAAWLHDIGRPLERIGEIDDHDDWAADETTNLLTAEGVAPDRIAAVEHCLRAHSIRTSSPDPETLEARLLFDADKLDATGVVGLVRLACIVGERSGRIGEQYAIIDDAATLTDGVPELPDVSLLREWARERLDALYTEPGRCLGESRWDVMEGFFDRFAREIDQGTAQ</sequence>
<dbReference type="SUPFAM" id="SSF109604">
    <property type="entry name" value="HD-domain/PDEase-like"/>
    <property type="match status" value="1"/>
</dbReference>
<evidence type="ECO:0000313" key="2">
    <source>
        <dbReference type="EMBL" id="MFC5277297.1"/>
    </source>
</evidence>
<protein>
    <submittedName>
        <fullName evidence="2">HD domain-containing protein</fullName>
    </submittedName>
</protein>
<accession>A0ABD5QXF4</accession>
<comment type="caution">
    <text evidence="2">The sequence shown here is derived from an EMBL/GenBank/DDBJ whole genome shotgun (WGS) entry which is preliminary data.</text>
</comment>
<evidence type="ECO:0000259" key="1">
    <source>
        <dbReference type="SMART" id="SM00471"/>
    </source>
</evidence>
<dbReference type="AlphaFoldDB" id="A0ABD5QXF4"/>
<dbReference type="CDD" id="cd00077">
    <property type="entry name" value="HDc"/>
    <property type="match status" value="1"/>
</dbReference>
<dbReference type="Pfam" id="PF01966">
    <property type="entry name" value="HD"/>
    <property type="match status" value="1"/>
</dbReference>
<organism evidence="2 3">
    <name type="scientific">Halorubrum rubrum</name>
    <dbReference type="NCBI Taxonomy" id="1126240"/>
    <lineage>
        <taxon>Archaea</taxon>
        <taxon>Methanobacteriati</taxon>
        <taxon>Methanobacteriota</taxon>
        <taxon>Stenosarchaea group</taxon>
        <taxon>Halobacteria</taxon>
        <taxon>Halobacteriales</taxon>
        <taxon>Haloferacaceae</taxon>
        <taxon>Halorubrum</taxon>
    </lineage>
</organism>
<reference evidence="2 3" key="1">
    <citation type="journal article" date="2019" name="Int. J. Syst. Evol. Microbiol.">
        <title>The Global Catalogue of Microorganisms (GCM) 10K type strain sequencing project: providing services to taxonomists for standard genome sequencing and annotation.</title>
        <authorList>
            <consortium name="The Broad Institute Genomics Platform"/>
            <consortium name="The Broad Institute Genome Sequencing Center for Infectious Disease"/>
            <person name="Wu L."/>
            <person name="Ma J."/>
        </authorList>
    </citation>
    <scope>NUCLEOTIDE SEQUENCE [LARGE SCALE GENOMIC DNA]</scope>
    <source>
        <strain evidence="2 3">CGMCC 1.12124</strain>
    </source>
</reference>
<keyword evidence="3" id="KW-1185">Reference proteome</keyword>
<evidence type="ECO:0000313" key="3">
    <source>
        <dbReference type="Proteomes" id="UP001596118"/>
    </source>
</evidence>
<feature type="domain" description="HD/PDEase" evidence="1">
    <location>
        <begin position="21"/>
        <end position="141"/>
    </location>
</feature>
<dbReference type="PANTHER" id="PTHR33594:SF1">
    <property type="entry name" value="HD_PDEASE DOMAIN-CONTAINING PROTEIN"/>
    <property type="match status" value="1"/>
</dbReference>
<dbReference type="EMBL" id="JBHSKY010000001">
    <property type="protein sequence ID" value="MFC5277297.1"/>
    <property type="molecule type" value="Genomic_DNA"/>
</dbReference>